<dbReference type="eggNOG" id="KOG0017">
    <property type="taxonomic scope" value="Eukaryota"/>
</dbReference>
<protein>
    <recommendedName>
        <fullName evidence="3">Gag-pol polyprotein</fullName>
    </recommendedName>
</protein>
<reference evidence="1 2" key="1">
    <citation type="journal article" date="2012" name="Nature">
        <title>Repeated polyploidization of Gossypium genomes and the evolution of spinnable cotton fibres.</title>
        <authorList>
            <person name="Paterson A.H."/>
            <person name="Wendel J.F."/>
            <person name="Gundlach H."/>
            <person name="Guo H."/>
            <person name="Jenkins J."/>
            <person name="Jin D."/>
            <person name="Llewellyn D."/>
            <person name="Showmaker K.C."/>
            <person name="Shu S."/>
            <person name="Udall J."/>
            <person name="Yoo M.J."/>
            <person name="Byers R."/>
            <person name="Chen W."/>
            <person name="Doron-Faigenboim A."/>
            <person name="Duke M.V."/>
            <person name="Gong L."/>
            <person name="Grimwood J."/>
            <person name="Grover C."/>
            <person name="Grupp K."/>
            <person name="Hu G."/>
            <person name="Lee T.H."/>
            <person name="Li J."/>
            <person name="Lin L."/>
            <person name="Liu T."/>
            <person name="Marler B.S."/>
            <person name="Page J.T."/>
            <person name="Roberts A.W."/>
            <person name="Romanel E."/>
            <person name="Sanders W.S."/>
            <person name="Szadkowski E."/>
            <person name="Tan X."/>
            <person name="Tang H."/>
            <person name="Xu C."/>
            <person name="Wang J."/>
            <person name="Wang Z."/>
            <person name="Zhang D."/>
            <person name="Zhang L."/>
            <person name="Ashrafi H."/>
            <person name="Bedon F."/>
            <person name="Bowers J.E."/>
            <person name="Brubaker C.L."/>
            <person name="Chee P.W."/>
            <person name="Das S."/>
            <person name="Gingle A.R."/>
            <person name="Haigler C.H."/>
            <person name="Harker D."/>
            <person name="Hoffmann L.V."/>
            <person name="Hovav R."/>
            <person name="Jones D.C."/>
            <person name="Lemke C."/>
            <person name="Mansoor S."/>
            <person name="ur Rahman M."/>
            <person name="Rainville L.N."/>
            <person name="Rambani A."/>
            <person name="Reddy U.K."/>
            <person name="Rong J.K."/>
            <person name="Saranga Y."/>
            <person name="Scheffler B.E."/>
            <person name="Scheffler J.A."/>
            <person name="Stelly D.M."/>
            <person name="Triplett B.A."/>
            <person name="Van Deynze A."/>
            <person name="Vaslin M.F."/>
            <person name="Waghmare V.N."/>
            <person name="Walford S.A."/>
            <person name="Wright R.J."/>
            <person name="Zaki E.A."/>
            <person name="Zhang T."/>
            <person name="Dennis E.S."/>
            <person name="Mayer K.F."/>
            <person name="Peterson D.G."/>
            <person name="Rokhsar D.S."/>
            <person name="Wang X."/>
            <person name="Schmutz J."/>
        </authorList>
    </citation>
    <scope>NUCLEOTIDE SEQUENCE [LARGE SCALE GENOMIC DNA]</scope>
</reference>
<proteinExistence type="predicted"/>
<evidence type="ECO:0000313" key="1">
    <source>
        <dbReference type="EMBL" id="KJB72631.1"/>
    </source>
</evidence>
<dbReference type="AlphaFoldDB" id="A0A0D2UVM7"/>
<dbReference type="OMA" id="WVETTHE"/>
<dbReference type="Gramene" id="KJB72631">
    <property type="protein sequence ID" value="KJB72631"/>
    <property type="gene ID" value="B456_011G188300"/>
</dbReference>
<organism evidence="1 2">
    <name type="scientific">Gossypium raimondii</name>
    <name type="common">Peruvian cotton</name>
    <name type="synonym">Gossypium klotzschianum subsp. raimondii</name>
    <dbReference type="NCBI Taxonomy" id="29730"/>
    <lineage>
        <taxon>Eukaryota</taxon>
        <taxon>Viridiplantae</taxon>
        <taxon>Streptophyta</taxon>
        <taxon>Embryophyta</taxon>
        <taxon>Tracheophyta</taxon>
        <taxon>Spermatophyta</taxon>
        <taxon>Magnoliopsida</taxon>
        <taxon>eudicotyledons</taxon>
        <taxon>Gunneridae</taxon>
        <taxon>Pentapetalae</taxon>
        <taxon>rosids</taxon>
        <taxon>malvids</taxon>
        <taxon>Malvales</taxon>
        <taxon>Malvaceae</taxon>
        <taxon>Malvoideae</taxon>
        <taxon>Gossypium</taxon>
    </lineage>
</organism>
<name>A0A0D2UVM7_GOSRA</name>
<gene>
    <name evidence="1" type="ORF">B456_011G188300</name>
</gene>
<dbReference type="Proteomes" id="UP000032304">
    <property type="component" value="Chromosome 11"/>
</dbReference>
<evidence type="ECO:0000313" key="2">
    <source>
        <dbReference type="Proteomes" id="UP000032304"/>
    </source>
</evidence>
<dbReference type="EMBL" id="CM001750">
    <property type="protein sequence ID" value="KJB72631.1"/>
    <property type="molecule type" value="Genomic_DNA"/>
</dbReference>
<accession>A0A0D2UVM7</accession>
<dbReference type="PANTHER" id="PTHR35317">
    <property type="entry name" value="OS04G0629600 PROTEIN"/>
    <property type="match status" value="1"/>
</dbReference>
<dbReference type="Pfam" id="PF14223">
    <property type="entry name" value="Retrotran_gag_2"/>
    <property type="match status" value="1"/>
</dbReference>
<evidence type="ECO:0008006" key="3">
    <source>
        <dbReference type="Google" id="ProtNLM"/>
    </source>
</evidence>
<keyword evidence="2" id="KW-1185">Reference proteome</keyword>
<sequence>MHEFERIAKCTIAKDAWVETTHEGTSTVKQSKMQMLTSRFKSLWMQELETIGEYYAKLSDLSNQAFASGEEYSNAKIIRNVLRSFLERFSIKVTIIEEAKNLEKLAIDEFIGSLQTFEMNLNEAKCIMAKRDKSIVTTRFQ</sequence>
<dbReference type="PANTHER" id="PTHR35317:SF35">
    <property type="entry name" value="DUF4219 DOMAIN-CONTAINING PROTEIN"/>
    <property type="match status" value="1"/>
</dbReference>
<dbReference type="STRING" id="29730.A0A0D2UVM7"/>